<protein>
    <submittedName>
        <fullName evidence="3">GH15865</fullName>
    </submittedName>
</protein>
<sequence length="119" mass="13542">MWPVWICVALLSLRFPQMVVTYTFIPTLRIPVTSYQLEFRPPPEGPNELPLNDQWGKACAPRPFQFISSSSFLFQFQFISQINSSFYSSSYSSSDSSSDSSSHSSSTLNDVQHFQEKEA</sequence>
<dbReference type="HOGENOM" id="CLU_2063853_0_0_1"/>
<evidence type="ECO:0000313" key="4">
    <source>
        <dbReference type="Proteomes" id="UP000001070"/>
    </source>
</evidence>
<dbReference type="Proteomes" id="UP000001070">
    <property type="component" value="Unassembled WGS sequence"/>
</dbReference>
<evidence type="ECO:0000313" key="3">
    <source>
        <dbReference type="EMBL" id="EDV95723.1"/>
    </source>
</evidence>
<gene>
    <name evidence="3" type="primary">Dgri\GH15865</name>
    <name evidence="3" type="ORF">Dgri_GH15865</name>
</gene>
<feature type="region of interest" description="Disordered" evidence="1">
    <location>
        <begin position="87"/>
        <end position="119"/>
    </location>
</feature>
<name>B4J0C2_DROGR</name>
<feature type="compositionally biased region" description="Low complexity" evidence="1">
    <location>
        <begin position="87"/>
        <end position="106"/>
    </location>
</feature>
<accession>B4J0C2</accession>
<proteinExistence type="predicted"/>
<dbReference type="AlphaFoldDB" id="B4J0C2"/>
<feature type="signal peptide" evidence="2">
    <location>
        <begin position="1"/>
        <end position="21"/>
    </location>
</feature>
<dbReference type="EMBL" id="CH916366">
    <property type="protein sequence ID" value="EDV95723.1"/>
    <property type="molecule type" value="Genomic_DNA"/>
</dbReference>
<evidence type="ECO:0000256" key="1">
    <source>
        <dbReference type="SAM" id="MobiDB-lite"/>
    </source>
</evidence>
<evidence type="ECO:0000256" key="2">
    <source>
        <dbReference type="SAM" id="SignalP"/>
    </source>
</evidence>
<keyword evidence="4" id="KW-1185">Reference proteome</keyword>
<keyword evidence="2" id="KW-0732">Signal</keyword>
<feature type="chain" id="PRO_5002807843" evidence="2">
    <location>
        <begin position="22"/>
        <end position="119"/>
    </location>
</feature>
<dbReference type="InParanoid" id="B4J0C2"/>
<reference evidence="3 4" key="1">
    <citation type="journal article" date="2007" name="Nature">
        <title>Evolution of genes and genomes on the Drosophila phylogeny.</title>
        <authorList>
            <consortium name="Drosophila 12 Genomes Consortium"/>
            <person name="Clark A.G."/>
            <person name="Eisen M.B."/>
            <person name="Smith D.R."/>
            <person name="Bergman C.M."/>
            <person name="Oliver B."/>
            <person name="Markow T.A."/>
            <person name="Kaufman T.C."/>
            <person name="Kellis M."/>
            <person name="Gelbart W."/>
            <person name="Iyer V.N."/>
            <person name="Pollard D.A."/>
            <person name="Sackton T.B."/>
            <person name="Larracuente A.M."/>
            <person name="Singh N.D."/>
            <person name="Abad J.P."/>
            <person name="Abt D.N."/>
            <person name="Adryan B."/>
            <person name="Aguade M."/>
            <person name="Akashi H."/>
            <person name="Anderson W.W."/>
            <person name="Aquadro C.F."/>
            <person name="Ardell D.H."/>
            <person name="Arguello R."/>
            <person name="Artieri C.G."/>
            <person name="Barbash D.A."/>
            <person name="Barker D."/>
            <person name="Barsanti P."/>
            <person name="Batterham P."/>
            <person name="Batzoglou S."/>
            <person name="Begun D."/>
            <person name="Bhutkar A."/>
            <person name="Blanco E."/>
            <person name="Bosak S.A."/>
            <person name="Bradley R.K."/>
            <person name="Brand A.D."/>
            <person name="Brent M.R."/>
            <person name="Brooks A.N."/>
            <person name="Brown R.H."/>
            <person name="Butlin R.K."/>
            <person name="Caggese C."/>
            <person name="Calvi B.R."/>
            <person name="Bernardo de Carvalho A."/>
            <person name="Caspi A."/>
            <person name="Castrezana S."/>
            <person name="Celniker S.E."/>
            <person name="Chang J.L."/>
            <person name="Chapple C."/>
            <person name="Chatterji S."/>
            <person name="Chinwalla A."/>
            <person name="Civetta A."/>
            <person name="Clifton S.W."/>
            <person name="Comeron J.M."/>
            <person name="Costello J.C."/>
            <person name="Coyne J.A."/>
            <person name="Daub J."/>
            <person name="David R.G."/>
            <person name="Delcher A.L."/>
            <person name="Delehaunty K."/>
            <person name="Do C.B."/>
            <person name="Ebling H."/>
            <person name="Edwards K."/>
            <person name="Eickbush T."/>
            <person name="Evans J.D."/>
            <person name="Filipski A."/>
            <person name="Findeiss S."/>
            <person name="Freyhult E."/>
            <person name="Fulton L."/>
            <person name="Fulton R."/>
            <person name="Garcia A.C."/>
            <person name="Gardiner A."/>
            <person name="Garfield D.A."/>
            <person name="Garvin B.E."/>
            <person name="Gibson G."/>
            <person name="Gilbert D."/>
            <person name="Gnerre S."/>
            <person name="Godfrey J."/>
            <person name="Good R."/>
            <person name="Gotea V."/>
            <person name="Gravely B."/>
            <person name="Greenberg A.J."/>
            <person name="Griffiths-Jones S."/>
            <person name="Gross S."/>
            <person name="Guigo R."/>
            <person name="Gustafson E.A."/>
            <person name="Haerty W."/>
            <person name="Hahn M.W."/>
            <person name="Halligan D.L."/>
            <person name="Halpern A.L."/>
            <person name="Halter G.M."/>
            <person name="Han M.V."/>
            <person name="Heger A."/>
            <person name="Hillier L."/>
            <person name="Hinrichs A.S."/>
            <person name="Holmes I."/>
            <person name="Hoskins R.A."/>
            <person name="Hubisz M.J."/>
            <person name="Hultmark D."/>
            <person name="Huntley M.A."/>
            <person name="Jaffe D.B."/>
            <person name="Jagadeeshan S."/>
            <person name="Jeck W.R."/>
            <person name="Johnson J."/>
            <person name="Jones C.D."/>
            <person name="Jordan W.C."/>
            <person name="Karpen G.H."/>
            <person name="Kataoka E."/>
            <person name="Keightley P.D."/>
            <person name="Kheradpour P."/>
            <person name="Kirkness E.F."/>
            <person name="Koerich L.B."/>
            <person name="Kristiansen K."/>
            <person name="Kudrna D."/>
            <person name="Kulathinal R.J."/>
            <person name="Kumar S."/>
            <person name="Kwok R."/>
            <person name="Lander E."/>
            <person name="Langley C.H."/>
            <person name="Lapoint R."/>
            <person name="Lazzaro B.P."/>
            <person name="Lee S.J."/>
            <person name="Levesque L."/>
            <person name="Li R."/>
            <person name="Lin C.F."/>
            <person name="Lin M.F."/>
            <person name="Lindblad-Toh K."/>
            <person name="Llopart A."/>
            <person name="Long M."/>
            <person name="Low L."/>
            <person name="Lozovsky E."/>
            <person name="Lu J."/>
            <person name="Luo M."/>
            <person name="Machado C.A."/>
            <person name="Makalowski W."/>
            <person name="Marzo M."/>
            <person name="Matsuda M."/>
            <person name="Matzkin L."/>
            <person name="McAllister B."/>
            <person name="McBride C.S."/>
            <person name="McKernan B."/>
            <person name="McKernan K."/>
            <person name="Mendez-Lago M."/>
            <person name="Minx P."/>
            <person name="Mollenhauer M.U."/>
            <person name="Montooth K."/>
            <person name="Mount S.M."/>
            <person name="Mu X."/>
            <person name="Myers E."/>
            <person name="Negre B."/>
            <person name="Newfeld S."/>
            <person name="Nielsen R."/>
            <person name="Noor M.A."/>
            <person name="O'Grady P."/>
            <person name="Pachter L."/>
            <person name="Papaceit M."/>
            <person name="Parisi M.J."/>
            <person name="Parisi M."/>
            <person name="Parts L."/>
            <person name="Pedersen J.S."/>
            <person name="Pesole G."/>
            <person name="Phillippy A.M."/>
            <person name="Ponting C.P."/>
            <person name="Pop M."/>
            <person name="Porcelli D."/>
            <person name="Powell J.R."/>
            <person name="Prohaska S."/>
            <person name="Pruitt K."/>
            <person name="Puig M."/>
            <person name="Quesneville H."/>
            <person name="Ram K.R."/>
            <person name="Rand D."/>
            <person name="Rasmussen M.D."/>
            <person name="Reed L.K."/>
            <person name="Reenan R."/>
            <person name="Reily A."/>
            <person name="Remington K.A."/>
            <person name="Rieger T.T."/>
            <person name="Ritchie M.G."/>
            <person name="Robin C."/>
            <person name="Rogers Y.H."/>
            <person name="Rohde C."/>
            <person name="Rozas J."/>
            <person name="Rubenfield M.J."/>
            <person name="Ruiz A."/>
            <person name="Russo S."/>
            <person name="Salzberg S.L."/>
            <person name="Sanchez-Gracia A."/>
            <person name="Saranga D.J."/>
            <person name="Sato H."/>
            <person name="Schaeffer S.W."/>
            <person name="Schatz M.C."/>
            <person name="Schlenke T."/>
            <person name="Schwartz R."/>
            <person name="Segarra C."/>
            <person name="Singh R.S."/>
            <person name="Sirot L."/>
            <person name="Sirota M."/>
            <person name="Sisneros N.B."/>
            <person name="Smith C.D."/>
            <person name="Smith T.F."/>
            <person name="Spieth J."/>
            <person name="Stage D.E."/>
            <person name="Stark A."/>
            <person name="Stephan W."/>
            <person name="Strausberg R.L."/>
            <person name="Strempel S."/>
            <person name="Sturgill D."/>
            <person name="Sutton G."/>
            <person name="Sutton G.G."/>
            <person name="Tao W."/>
            <person name="Teichmann S."/>
            <person name="Tobari Y.N."/>
            <person name="Tomimura Y."/>
            <person name="Tsolas J.M."/>
            <person name="Valente V.L."/>
            <person name="Venter E."/>
            <person name="Venter J.C."/>
            <person name="Vicario S."/>
            <person name="Vieira F.G."/>
            <person name="Vilella A.J."/>
            <person name="Villasante A."/>
            <person name="Walenz B."/>
            <person name="Wang J."/>
            <person name="Wasserman M."/>
            <person name="Watts T."/>
            <person name="Wilson D."/>
            <person name="Wilson R.K."/>
            <person name="Wing R.A."/>
            <person name="Wolfner M.F."/>
            <person name="Wong A."/>
            <person name="Wong G.K."/>
            <person name="Wu C.I."/>
            <person name="Wu G."/>
            <person name="Yamamoto D."/>
            <person name="Yang H.P."/>
            <person name="Yang S.P."/>
            <person name="Yorke J.A."/>
            <person name="Yoshida K."/>
            <person name="Zdobnov E."/>
            <person name="Zhang P."/>
            <person name="Zhang Y."/>
            <person name="Zimin A.V."/>
            <person name="Baldwin J."/>
            <person name="Abdouelleil A."/>
            <person name="Abdulkadir J."/>
            <person name="Abebe A."/>
            <person name="Abera B."/>
            <person name="Abreu J."/>
            <person name="Acer S.C."/>
            <person name="Aftuck L."/>
            <person name="Alexander A."/>
            <person name="An P."/>
            <person name="Anderson E."/>
            <person name="Anderson S."/>
            <person name="Arachi H."/>
            <person name="Azer M."/>
            <person name="Bachantsang P."/>
            <person name="Barry A."/>
            <person name="Bayul T."/>
            <person name="Berlin A."/>
            <person name="Bessette D."/>
            <person name="Bloom T."/>
            <person name="Blye J."/>
            <person name="Boguslavskiy L."/>
            <person name="Bonnet C."/>
            <person name="Boukhgalter B."/>
            <person name="Bourzgui I."/>
            <person name="Brown A."/>
            <person name="Cahill P."/>
            <person name="Channer S."/>
            <person name="Cheshatsang Y."/>
            <person name="Chuda L."/>
            <person name="Citroen M."/>
            <person name="Collymore A."/>
            <person name="Cooke P."/>
            <person name="Costello M."/>
            <person name="D'Aco K."/>
            <person name="Daza R."/>
            <person name="De Haan G."/>
            <person name="DeGray S."/>
            <person name="DeMaso C."/>
            <person name="Dhargay N."/>
            <person name="Dooley K."/>
            <person name="Dooley E."/>
            <person name="Doricent M."/>
            <person name="Dorje P."/>
            <person name="Dorjee K."/>
            <person name="Dupes A."/>
            <person name="Elong R."/>
            <person name="Falk J."/>
            <person name="Farina A."/>
            <person name="Faro S."/>
            <person name="Ferguson D."/>
            <person name="Fisher S."/>
            <person name="Foley C.D."/>
            <person name="Franke A."/>
            <person name="Friedrich D."/>
            <person name="Gadbois L."/>
            <person name="Gearin G."/>
            <person name="Gearin C.R."/>
            <person name="Giannoukos G."/>
            <person name="Goode T."/>
            <person name="Graham J."/>
            <person name="Grandbois E."/>
            <person name="Grewal S."/>
            <person name="Gyaltsen K."/>
            <person name="Hafez N."/>
            <person name="Hagos B."/>
            <person name="Hall J."/>
            <person name="Henson C."/>
            <person name="Hollinger A."/>
            <person name="Honan T."/>
            <person name="Huard M.D."/>
            <person name="Hughes L."/>
            <person name="Hurhula B."/>
            <person name="Husby M.E."/>
            <person name="Kamat A."/>
            <person name="Kanga B."/>
            <person name="Kashin S."/>
            <person name="Khazanovich D."/>
            <person name="Kisner P."/>
            <person name="Lance K."/>
            <person name="Lara M."/>
            <person name="Lee W."/>
            <person name="Lennon N."/>
            <person name="Letendre F."/>
            <person name="LeVine R."/>
            <person name="Lipovsky A."/>
            <person name="Liu X."/>
            <person name="Liu J."/>
            <person name="Liu S."/>
            <person name="Lokyitsang T."/>
            <person name="Lokyitsang Y."/>
            <person name="Lubonja R."/>
            <person name="Lui A."/>
            <person name="MacDonald P."/>
            <person name="Magnisalis V."/>
            <person name="Maru K."/>
            <person name="Matthews C."/>
            <person name="McCusker W."/>
            <person name="McDonough S."/>
            <person name="Mehta T."/>
            <person name="Meldrim J."/>
            <person name="Meneus L."/>
            <person name="Mihai O."/>
            <person name="Mihalev A."/>
            <person name="Mihova T."/>
            <person name="Mittelman R."/>
            <person name="Mlenga V."/>
            <person name="Montmayeur A."/>
            <person name="Mulrain L."/>
            <person name="Navidi A."/>
            <person name="Naylor J."/>
            <person name="Negash T."/>
            <person name="Nguyen T."/>
            <person name="Nguyen N."/>
            <person name="Nicol R."/>
            <person name="Norbu C."/>
            <person name="Norbu N."/>
            <person name="Novod N."/>
            <person name="O'Neill B."/>
            <person name="Osman S."/>
            <person name="Markiewicz E."/>
            <person name="Oyono O.L."/>
            <person name="Patti C."/>
            <person name="Phunkhang P."/>
            <person name="Pierre F."/>
            <person name="Priest M."/>
            <person name="Raghuraman S."/>
            <person name="Rege F."/>
            <person name="Reyes R."/>
            <person name="Rise C."/>
            <person name="Rogov P."/>
            <person name="Ross K."/>
            <person name="Ryan E."/>
            <person name="Settipalli S."/>
            <person name="Shea T."/>
            <person name="Sherpa N."/>
            <person name="Shi L."/>
            <person name="Shih D."/>
            <person name="Sparrow T."/>
            <person name="Spaulding J."/>
            <person name="Stalker J."/>
            <person name="Stange-Thomann N."/>
            <person name="Stavropoulos S."/>
            <person name="Stone C."/>
            <person name="Strader C."/>
            <person name="Tesfaye S."/>
            <person name="Thomson T."/>
            <person name="Thoulutsang Y."/>
            <person name="Thoulutsang D."/>
            <person name="Topham K."/>
            <person name="Topping I."/>
            <person name="Tsamla T."/>
            <person name="Vassiliev H."/>
            <person name="Vo A."/>
            <person name="Wangchuk T."/>
            <person name="Wangdi T."/>
            <person name="Weiand M."/>
            <person name="Wilkinson J."/>
            <person name="Wilson A."/>
            <person name="Yadav S."/>
            <person name="Young G."/>
            <person name="Yu Q."/>
            <person name="Zembek L."/>
            <person name="Zhong D."/>
            <person name="Zimmer A."/>
            <person name="Zwirko Z."/>
            <person name="Jaffe D.B."/>
            <person name="Alvarez P."/>
            <person name="Brockman W."/>
            <person name="Butler J."/>
            <person name="Chin C."/>
            <person name="Gnerre S."/>
            <person name="Grabherr M."/>
            <person name="Kleber M."/>
            <person name="Mauceli E."/>
            <person name="MacCallum I."/>
        </authorList>
    </citation>
    <scope>NUCLEOTIDE SEQUENCE [LARGE SCALE GENOMIC DNA]</scope>
    <source>
        <strain evidence="4">Tucson 15287-2541.00</strain>
    </source>
</reference>
<organism evidence="4">
    <name type="scientific">Drosophila grimshawi</name>
    <name type="common">Hawaiian fruit fly</name>
    <name type="synonym">Idiomyia grimshawi</name>
    <dbReference type="NCBI Taxonomy" id="7222"/>
    <lineage>
        <taxon>Eukaryota</taxon>
        <taxon>Metazoa</taxon>
        <taxon>Ecdysozoa</taxon>
        <taxon>Arthropoda</taxon>
        <taxon>Hexapoda</taxon>
        <taxon>Insecta</taxon>
        <taxon>Pterygota</taxon>
        <taxon>Neoptera</taxon>
        <taxon>Endopterygota</taxon>
        <taxon>Diptera</taxon>
        <taxon>Brachycera</taxon>
        <taxon>Muscomorpha</taxon>
        <taxon>Ephydroidea</taxon>
        <taxon>Drosophilidae</taxon>
        <taxon>Drosophila</taxon>
        <taxon>Hawaiian Drosophila</taxon>
    </lineage>
</organism>